<keyword evidence="1 4" id="KW-0808">Transferase</keyword>
<dbReference type="STRING" id="1165689.SAMN02927914_04582"/>
<dbReference type="RefSeq" id="WP_091582569.1">
    <property type="nucleotide sequence ID" value="NZ_FMXM01000016.1"/>
</dbReference>
<organism evidence="4 5">
    <name type="scientific">Mesorhizobium qingshengii</name>
    <dbReference type="NCBI Taxonomy" id="1165689"/>
    <lineage>
        <taxon>Bacteria</taxon>
        <taxon>Pseudomonadati</taxon>
        <taxon>Pseudomonadota</taxon>
        <taxon>Alphaproteobacteria</taxon>
        <taxon>Hyphomicrobiales</taxon>
        <taxon>Phyllobacteriaceae</taxon>
        <taxon>Mesorhizobium</taxon>
    </lineage>
</organism>
<dbReference type="PANTHER" id="PTHR10605:SF56">
    <property type="entry name" value="BIFUNCTIONAL HEPARAN SULFATE N-DEACETYLASE_N-SULFOTRANSFERASE"/>
    <property type="match status" value="1"/>
</dbReference>
<proteinExistence type="predicted"/>
<reference evidence="4 5" key="1">
    <citation type="submission" date="2016-10" db="EMBL/GenBank/DDBJ databases">
        <authorList>
            <person name="de Groot N.N."/>
        </authorList>
    </citation>
    <scope>NUCLEOTIDE SEQUENCE [LARGE SCALE GENOMIC DNA]</scope>
    <source>
        <strain evidence="4 5">CGMCC 1.12097</strain>
    </source>
</reference>
<keyword evidence="2" id="KW-0325">Glycoprotein</keyword>
<dbReference type="PANTHER" id="PTHR10605">
    <property type="entry name" value="HEPARAN SULFATE SULFOTRANSFERASE"/>
    <property type="match status" value="1"/>
</dbReference>
<dbReference type="InterPro" id="IPR027417">
    <property type="entry name" value="P-loop_NTPase"/>
</dbReference>
<evidence type="ECO:0000313" key="4">
    <source>
        <dbReference type="EMBL" id="SDA91928.1"/>
    </source>
</evidence>
<dbReference type="InterPro" id="IPR037359">
    <property type="entry name" value="NST/OST"/>
</dbReference>
<dbReference type="Pfam" id="PF00685">
    <property type="entry name" value="Sulfotransfer_1"/>
    <property type="match status" value="1"/>
</dbReference>
<dbReference type="SUPFAM" id="SSF52540">
    <property type="entry name" value="P-loop containing nucleoside triphosphate hydrolases"/>
    <property type="match status" value="1"/>
</dbReference>
<dbReference type="Gene3D" id="3.40.50.300">
    <property type="entry name" value="P-loop containing nucleotide triphosphate hydrolases"/>
    <property type="match status" value="1"/>
</dbReference>
<name>A0A1G5ZAD8_9HYPH</name>
<dbReference type="AlphaFoldDB" id="A0A1G5ZAD8"/>
<evidence type="ECO:0000259" key="3">
    <source>
        <dbReference type="Pfam" id="PF00685"/>
    </source>
</evidence>
<sequence>MQAQDIDFLIIGAAKSATTWLQQSLQADPAVCMPDPELHYFSRFHDRGDDWYFRQFPEIQAGQLVGEKSNSYLDTPSAPQRVHDLLPHVRLIVQLRNPVERAYSDYCMLYRRGEVGRDIDSYLDAGMGSQGRFLVGGLYCAQLQAYLDLYPKDRVLVLFFEEMVARPVEHLSKVRQFLGLPAAATAMPVAKKVKDRREPMIGPRLRKIMKPLKPLVRPFRDSSVFAAARGALAGQIAYPPFTPRLRSRLVNFYAADVEKLGALVQQDLSGWLGQAGGSTSLD</sequence>
<evidence type="ECO:0000256" key="2">
    <source>
        <dbReference type="ARBA" id="ARBA00023180"/>
    </source>
</evidence>
<dbReference type="InterPro" id="IPR000863">
    <property type="entry name" value="Sulfotransferase_dom"/>
</dbReference>
<dbReference type="GO" id="GO:0008146">
    <property type="term" value="F:sulfotransferase activity"/>
    <property type="evidence" value="ECO:0007669"/>
    <property type="project" value="InterPro"/>
</dbReference>
<dbReference type="OrthoDB" id="981508at2"/>
<gene>
    <name evidence="4" type="ORF">SAMN02927914_04582</name>
</gene>
<evidence type="ECO:0000256" key="1">
    <source>
        <dbReference type="ARBA" id="ARBA00022679"/>
    </source>
</evidence>
<dbReference type="Proteomes" id="UP000198588">
    <property type="component" value="Unassembled WGS sequence"/>
</dbReference>
<accession>A0A1G5ZAD8</accession>
<feature type="domain" description="Sulfotransferase" evidence="3">
    <location>
        <begin position="6"/>
        <end position="183"/>
    </location>
</feature>
<evidence type="ECO:0000313" key="5">
    <source>
        <dbReference type="Proteomes" id="UP000198588"/>
    </source>
</evidence>
<protein>
    <submittedName>
        <fullName evidence="4">Sulfotransferase domain-containing protein</fullName>
    </submittedName>
</protein>
<dbReference type="EMBL" id="FMXM01000016">
    <property type="protein sequence ID" value="SDA91928.1"/>
    <property type="molecule type" value="Genomic_DNA"/>
</dbReference>